<evidence type="ECO:0000313" key="14">
    <source>
        <dbReference type="EMBL" id="TDC11829.1"/>
    </source>
</evidence>
<evidence type="ECO:0000256" key="7">
    <source>
        <dbReference type="ARBA" id="ARBA00022898"/>
    </source>
</evidence>
<evidence type="ECO:0000256" key="8">
    <source>
        <dbReference type="ARBA" id="ARBA00022977"/>
    </source>
</evidence>
<comment type="function">
    <text evidence="1">Responsible for the formation of the pyrimidine heterocycle in the thiamine biosynthesis pathway. Catalyzes the formation of hydroxymethylpyrimidine phosphate (HMP-P) from histidine and pyridoxal phosphate (PLP). The protein uses PLP and the active site histidine to form HMP-P, generating an inactive enzyme. The enzyme can only undergo a single turnover, which suggests it is a suicide enzyme.</text>
</comment>
<comment type="pathway">
    <text evidence="2">Cofactor biosynthesis; thiamine diphosphate biosynthesis.</text>
</comment>
<keyword evidence="7" id="KW-0663">Pyridoxal phosphate</keyword>
<dbReference type="Proteomes" id="UP000295431">
    <property type="component" value="Unassembled WGS sequence"/>
</dbReference>
<dbReference type="GO" id="GO:0016740">
    <property type="term" value="F:transferase activity"/>
    <property type="evidence" value="ECO:0007669"/>
    <property type="project" value="UniProtKB-KW"/>
</dbReference>
<protein>
    <recommendedName>
        <fullName evidence="10">Thiamine pyrimidine synthase</fullName>
    </recommendedName>
</protein>
<dbReference type="Pfam" id="PF09084">
    <property type="entry name" value="NMT1"/>
    <property type="match status" value="1"/>
</dbReference>
<dbReference type="InterPro" id="IPR001638">
    <property type="entry name" value="Solute-binding_3/MltF_N"/>
</dbReference>
<keyword evidence="6" id="KW-0479">Metal-binding</keyword>
<dbReference type="SUPFAM" id="SSF53850">
    <property type="entry name" value="Periplasmic binding protein-like II"/>
    <property type="match status" value="1"/>
</dbReference>
<dbReference type="RefSeq" id="WP_131942870.1">
    <property type="nucleotide sequence ID" value="NZ_BAAAMX010000030.1"/>
</dbReference>
<dbReference type="AlphaFoldDB" id="A0A4R4NR91"/>
<evidence type="ECO:0000256" key="2">
    <source>
        <dbReference type="ARBA" id="ARBA00004948"/>
    </source>
</evidence>
<evidence type="ECO:0000256" key="6">
    <source>
        <dbReference type="ARBA" id="ARBA00022723"/>
    </source>
</evidence>
<keyword evidence="5" id="KW-0808">Transferase</keyword>
<keyword evidence="15" id="KW-1185">Reference proteome</keyword>
<dbReference type="GO" id="GO:0046872">
    <property type="term" value="F:metal ion binding"/>
    <property type="evidence" value="ECO:0007669"/>
    <property type="project" value="UniProtKB-KW"/>
</dbReference>
<evidence type="ECO:0000256" key="3">
    <source>
        <dbReference type="ARBA" id="ARBA00009406"/>
    </source>
</evidence>
<evidence type="ECO:0000256" key="1">
    <source>
        <dbReference type="ARBA" id="ARBA00003469"/>
    </source>
</evidence>
<name>A0A4R4NR91_9ACTN</name>
<evidence type="ECO:0000256" key="4">
    <source>
        <dbReference type="ARBA" id="ARBA00011738"/>
    </source>
</evidence>
<evidence type="ECO:0000256" key="10">
    <source>
        <dbReference type="ARBA" id="ARBA00033171"/>
    </source>
</evidence>
<dbReference type="PANTHER" id="PTHR31528">
    <property type="entry name" value="4-AMINO-5-HYDROXYMETHYL-2-METHYLPYRIMIDINE PHOSPHATE SYNTHASE THI11-RELATED"/>
    <property type="match status" value="1"/>
</dbReference>
<evidence type="ECO:0000313" key="15">
    <source>
        <dbReference type="Proteomes" id="UP000295431"/>
    </source>
</evidence>
<dbReference type="PANTHER" id="PTHR31528:SF1">
    <property type="entry name" value="4-AMINO-5-HYDROXYMETHYL-2-METHYLPYRIMIDINE PHOSPHATE SYNTHASE THI11-RELATED"/>
    <property type="match status" value="1"/>
</dbReference>
<feature type="chain" id="PRO_5039435374" description="Thiamine pyrimidine synthase" evidence="12">
    <location>
        <begin position="24"/>
        <end position="363"/>
    </location>
</feature>
<comment type="catalytic activity">
    <reaction evidence="11">
        <text>N(6)-(pyridoxal phosphate)-L-lysyl-[4-amino-5-hydroxymethyl-2-methylpyrimidine phosphate synthase] + L-histidyl-[4-amino-5-hydroxymethyl-2-methylpyrimidine phosphate synthase] + 2 Fe(3+) + 4 H2O = L-lysyl-[4-amino-5-hydroxymethyl-2-methylpyrimidine phosphate synthase] + (2S)-2-amino-5-hydroxy-4-oxopentanoyl-[4-amino-5-hydroxymethyl-2-methylpyrimidine phosphate synthase] + 4-amino-2-methyl-5-(phosphooxymethyl)pyrimidine + 3-oxopropanoate + 2 Fe(2+) + 2 H(+)</text>
        <dbReference type="Rhea" id="RHEA:65756"/>
        <dbReference type="Rhea" id="RHEA-COMP:16892"/>
        <dbReference type="Rhea" id="RHEA-COMP:16893"/>
        <dbReference type="Rhea" id="RHEA-COMP:16894"/>
        <dbReference type="Rhea" id="RHEA-COMP:16895"/>
        <dbReference type="ChEBI" id="CHEBI:15377"/>
        <dbReference type="ChEBI" id="CHEBI:15378"/>
        <dbReference type="ChEBI" id="CHEBI:29033"/>
        <dbReference type="ChEBI" id="CHEBI:29034"/>
        <dbReference type="ChEBI" id="CHEBI:29969"/>
        <dbReference type="ChEBI" id="CHEBI:29979"/>
        <dbReference type="ChEBI" id="CHEBI:33190"/>
        <dbReference type="ChEBI" id="CHEBI:58354"/>
        <dbReference type="ChEBI" id="CHEBI:143915"/>
        <dbReference type="ChEBI" id="CHEBI:157692"/>
    </reaction>
    <physiologicalReaction direction="left-to-right" evidence="11">
        <dbReference type="Rhea" id="RHEA:65757"/>
    </physiologicalReaction>
</comment>
<dbReference type="InterPro" id="IPR027939">
    <property type="entry name" value="NMT1/THI5"/>
</dbReference>
<comment type="caution">
    <text evidence="14">The sequence shown here is derived from an EMBL/GenBank/DDBJ whole genome shotgun (WGS) entry which is preliminary data.</text>
</comment>
<dbReference type="PROSITE" id="PS51257">
    <property type="entry name" value="PROKAR_LIPOPROTEIN"/>
    <property type="match status" value="1"/>
</dbReference>
<evidence type="ECO:0000256" key="5">
    <source>
        <dbReference type="ARBA" id="ARBA00022679"/>
    </source>
</evidence>
<accession>A0A4R4NR91</accession>
<comment type="similarity">
    <text evidence="3">Belongs to the NMT1/THI5 family.</text>
</comment>
<evidence type="ECO:0000256" key="11">
    <source>
        <dbReference type="ARBA" id="ARBA00048179"/>
    </source>
</evidence>
<gene>
    <name evidence="14" type="ORF">E1284_26580</name>
</gene>
<dbReference type="OrthoDB" id="506623at2"/>
<keyword evidence="9" id="KW-0408">Iron</keyword>
<organism evidence="14 15">
    <name type="scientific">Actinomadura bangladeshensis</name>
    <dbReference type="NCBI Taxonomy" id="453573"/>
    <lineage>
        <taxon>Bacteria</taxon>
        <taxon>Bacillati</taxon>
        <taxon>Actinomycetota</taxon>
        <taxon>Actinomycetes</taxon>
        <taxon>Streptosporangiales</taxon>
        <taxon>Thermomonosporaceae</taxon>
        <taxon>Actinomadura</taxon>
    </lineage>
</organism>
<dbReference type="SMART" id="SM00062">
    <property type="entry name" value="PBPb"/>
    <property type="match status" value="1"/>
</dbReference>
<evidence type="ECO:0000259" key="13">
    <source>
        <dbReference type="SMART" id="SM00062"/>
    </source>
</evidence>
<proteinExistence type="inferred from homology"/>
<comment type="subunit">
    <text evidence="4">Homodimer.</text>
</comment>
<reference evidence="14 15" key="1">
    <citation type="submission" date="2019-03" db="EMBL/GenBank/DDBJ databases">
        <title>Draft genome sequences of novel Actinobacteria.</title>
        <authorList>
            <person name="Sahin N."/>
            <person name="Ay H."/>
            <person name="Saygin H."/>
        </authorList>
    </citation>
    <scope>NUCLEOTIDE SEQUENCE [LARGE SCALE GENOMIC DNA]</scope>
    <source>
        <strain evidence="14 15">DSM 45347</strain>
    </source>
</reference>
<keyword evidence="12" id="KW-0732">Signal</keyword>
<dbReference type="GO" id="GO:0009228">
    <property type="term" value="P:thiamine biosynthetic process"/>
    <property type="evidence" value="ECO:0007669"/>
    <property type="project" value="UniProtKB-KW"/>
</dbReference>
<evidence type="ECO:0000256" key="9">
    <source>
        <dbReference type="ARBA" id="ARBA00023004"/>
    </source>
</evidence>
<dbReference type="EMBL" id="SMJW01000159">
    <property type="protein sequence ID" value="TDC11829.1"/>
    <property type="molecule type" value="Genomic_DNA"/>
</dbReference>
<dbReference type="InterPro" id="IPR015168">
    <property type="entry name" value="SsuA/THI5"/>
</dbReference>
<sequence>MRTIRLTRLAPAVALAAAALGLAACGDSSGGTSPDGRDTIKLAIGSPSWNAGYATLAVSEARGYFAKENLDVEVLLFPSGTQVAQQVISGKVDVGLMTPEPVAIGHTKGTDLTYFAQYWTRWIYSLKVPEGSGIASVADLEGKRVGVTAVASSGATFARTALKMQGLDSNSIKLVPIGAGAEQLNAIKSGKVDALALWDTQYQIVENKGVKLKPLPVPGTENLFGGGFAVKKGDLKDERDTMVRLGRAFAKGVVFSQADPEAAVHDLWKLHPETKGTAAEEQVLDEQVKVLKVRLDGMKVAPGEGDRWGEMDPAGVTATVKFATTAGLIDKEFPAADIFTNDLIAEINEFSYAEVRAAAKKTS</sequence>
<dbReference type="Gene3D" id="3.40.190.10">
    <property type="entry name" value="Periplasmic binding protein-like II"/>
    <property type="match status" value="2"/>
</dbReference>
<evidence type="ECO:0000256" key="12">
    <source>
        <dbReference type="SAM" id="SignalP"/>
    </source>
</evidence>
<feature type="signal peptide" evidence="12">
    <location>
        <begin position="1"/>
        <end position="23"/>
    </location>
</feature>
<feature type="domain" description="Solute-binding protein family 3/N-terminal" evidence="13">
    <location>
        <begin position="41"/>
        <end position="252"/>
    </location>
</feature>
<keyword evidence="8" id="KW-0784">Thiamine biosynthesis</keyword>